<reference evidence="2 3" key="1">
    <citation type="submission" date="2024-07" db="EMBL/GenBank/DDBJ databases">
        <title>Draft Genome Sequence of Ferrimicrobium acidiphilum Strain YE2023, Isolated from a Pulp of Bioleach Reactor.</title>
        <authorList>
            <person name="Elkina Y.A."/>
            <person name="Bulaeva A.G."/>
            <person name="Beletsky A.V."/>
            <person name="Mardanov A.V."/>
        </authorList>
    </citation>
    <scope>NUCLEOTIDE SEQUENCE [LARGE SCALE GENOMIC DNA]</scope>
    <source>
        <strain evidence="2 3">YE2023</strain>
    </source>
</reference>
<dbReference type="Proteomes" id="UP001560267">
    <property type="component" value="Unassembled WGS sequence"/>
</dbReference>
<dbReference type="EMBL" id="JBFSHR010000006">
    <property type="protein sequence ID" value="MEX6428815.1"/>
    <property type="molecule type" value="Genomic_DNA"/>
</dbReference>
<evidence type="ECO:0000256" key="1">
    <source>
        <dbReference type="SAM" id="MobiDB-lite"/>
    </source>
</evidence>
<evidence type="ECO:0000313" key="3">
    <source>
        <dbReference type="Proteomes" id="UP001560267"/>
    </source>
</evidence>
<feature type="compositionally biased region" description="Basic and acidic residues" evidence="1">
    <location>
        <begin position="53"/>
        <end position="67"/>
    </location>
</feature>
<feature type="region of interest" description="Disordered" evidence="1">
    <location>
        <begin position="1"/>
        <end position="78"/>
    </location>
</feature>
<organism evidence="2 3">
    <name type="scientific">Ferrimicrobium acidiphilum</name>
    <dbReference type="NCBI Taxonomy" id="121039"/>
    <lineage>
        <taxon>Bacteria</taxon>
        <taxon>Bacillati</taxon>
        <taxon>Actinomycetota</taxon>
        <taxon>Acidimicrobiia</taxon>
        <taxon>Acidimicrobiales</taxon>
        <taxon>Acidimicrobiaceae</taxon>
        <taxon>Ferrimicrobium</taxon>
    </lineage>
</organism>
<evidence type="ECO:0000313" key="2">
    <source>
        <dbReference type="EMBL" id="MEX6428815.1"/>
    </source>
</evidence>
<accession>A0ABV3Y091</accession>
<feature type="compositionally biased region" description="Basic and acidic residues" evidence="1">
    <location>
        <begin position="25"/>
        <end position="40"/>
    </location>
</feature>
<sequence length="78" mass="8671">MVSNQNNTAVRITGVRPSALSSVREASRSLARHERADRHGGVTIGALVTPPHPDPDARNVDREDPRHRWPSPSTLTRW</sequence>
<gene>
    <name evidence="2" type="ORF">AB6A68_03040</name>
</gene>
<feature type="compositionally biased region" description="Polar residues" evidence="1">
    <location>
        <begin position="1"/>
        <end position="10"/>
    </location>
</feature>
<comment type="caution">
    <text evidence="2">The sequence shown here is derived from an EMBL/GenBank/DDBJ whole genome shotgun (WGS) entry which is preliminary data.</text>
</comment>
<protein>
    <submittedName>
        <fullName evidence="2">Uncharacterized protein</fullName>
    </submittedName>
</protein>
<name>A0ABV3Y091_9ACTN</name>
<keyword evidence="3" id="KW-1185">Reference proteome</keyword>
<proteinExistence type="predicted"/>